<dbReference type="InterPro" id="IPR059000">
    <property type="entry name" value="ATPase_P-type_domA"/>
</dbReference>
<feature type="domain" description="P-type ATPase A" evidence="4">
    <location>
        <begin position="16"/>
        <end position="72"/>
    </location>
</feature>
<dbReference type="Gene3D" id="3.40.50.1000">
    <property type="entry name" value="HAD superfamily/HAD-like"/>
    <property type="match status" value="1"/>
</dbReference>
<feature type="transmembrane region" description="Helical" evidence="3">
    <location>
        <begin position="448"/>
        <end position="468"/>
    </location>
</feature>
<evidence type="ECO:0000313" key="5">
    <source>
        <dbReference type="EMBL" id="MDY0883050.1"/>
    </source>
</evidence>
<keyword evidence="6" id="KW-1185">Reference proteome</keyword>
<dbReference type="InterPro" id="IPR023299">
    <property type="entry name" value="ATPase_P-typ_cyto_dom_N"/>
</dbReference>
<dbReference type="PANTHER" id="PTHR43520:SF8">
    <property type="entry name" value="P-TYPE CU(+) TRANSPORTER"/>
    <property type="match status" value="1"/>
</dbReference>
<sequence length="506" mass="54316">MSDVMASTQATASNQGSPLRIEPLSVIARSGQVVQGRSEVDENAVTGSVLPILKGPGDRVLAGSRNGAAPLEISPEIDQPQVTDQAQVFVPGQILAVDHPGDGLPERFFGPFLRFWMRKLLICAVAGILAGLTWMIMQGRSVTPSGVFCLLIGLLPPGLLFVWPSQWFVARRWLKQYGMICRDPAQLARLRYAAGFVFGRSGTLSHGQLRIVSVQPAGNIAPADFVTLATSAYQTVEDVWGRAILAFGISHRIRLRPSEDVVVEPGAGLSATVDGQRIIVGRQHWVEQHGIETALLAGALQEHARLGRQMLIAAVISPEPTCLGVLALADPPKRGAVDLLRLCKSSGIETILIADPGEKATTVLSGLLGIDRVVNLSAAMTELDPKRIVAIGRSNDRKLLTRFERSIAFGDAAVAQNADIAFGVRREDPRHILDFIILSQALVRRLPLALLVVWLTGWPVAATGLGLIRMPPQFIAICIGAGIVIAILQALLLRLLGSLVNDEAED</sequence>
<dbReference type="Pfam" id="PF00122">
    <property type="entry name" value="E1-E2_ATPase"/>
    <property type="match status" value="1"/>
</dbReference>
<evidence type="ECO:0000256" key="3">
    <source>
        <dbReference type="SAM" id="Phobius"/>
    </source>
</evidence>
<dbReference type="InterPro" id="IPR036412">
    <property type="entry name" value="HAD-like_sf"/>
</dbReference>
<dbReference type="PANTHER" id="PTHR43520">
    <property type="entry name" value="ATP7, ISOFORM B"/>
    <property type="match status" value="1"/>
</dbReference>
<name>A0ABU5EAM8_9PROT</name>
<keyword evidence="1" id="KW-0479">Metal-binding</keyword>
<keyword evidence="2" id="KW-1278">Translocase</keyword>
<gene>
    <name evidence="5" type="ORF">SMD27_09355</name>
</gene>
<dbReference type="Gene3D" id="3.40.1110.10">
    <property type="entry name" value="Calcium-transporting ATPase, cytoplasmic domain N"/>
    <property type="match status" value="1"/>
</dbReference>
<proteinExistence type="predicted"/>
<comment type="caution">
    <text evidence="5">The sequence shown here is derived from an EMBL/GenBank/DDBJ whole genome shotgun (WGS) entry which is preliminary data.</text>
</comment>
<feature type="transmembrane region" description="Helical" evidence="3">
    <location>
        <begin position="120"/>
        <end position="137"/>
    </location>
</feature>
<keyword evidence="3" id="KW-0472">Membrane</keyword>
<evidence type="ECO:0000256" key="2">
    <source>
        <dbReference type="ARBA" id="ARBA00022967"/>
    </source>
</evidence>
<keyword evidence="3" id="KW-0812">Transmembrane</keyword>
<dbReference type="InterPro" id="IPR023214">
    <property type="entry name" value="HAD_sf"/>
</dbReference>
<evidence type="ECO:0000259" key="4">
    <source>
        <dbReference type="Pfam" id="PF00122"/>
    </source>
</evidence>
<dbReference type="SUPFAM" id="SSF81660">
    <property type="entry name" value="Metal cation-transporting ATPase, ATP-binding domain N"/>
    <property type="match status" value="1"/>
</dbReference>
<accession>A0ABU5EAM8</accession>
<dbReference type="Gene3D" id="2.70.150.10">
    <property type="entry name" value="Calcium-transporting ATPase, cytoplasmic transduction domain A"/>
    <property type="match status" value="1"/>
</dbReference>
<organism evidence="5 6">
    <name type="scientific">Dongia soli</name>
    <dbReference type="NCBI Taxonomy" id="600628"/>
    <lineage>
        <taxon>Bacteria</taxon>
        <taxon>Pseudomonadati</taxon>
        <taxon>Pseudomonadota</taxon>
        <taxon>Alphaproteobacteria</taxon>
        <taxon>Rhodospirillales</taxon>
        <taxon>Dongiaceae</taxon>
        <taxon>Dongia</taxon>
    </lineage>
</organism>
<feature type="transmembrane region" description="Helical" evidence="3">
    <location>
        <begin position="474"/>
        <end position="493"/>
    </location>
</feature>
<dbReference type="RefSeq" id="WP_320508102.1">
    <property type="nucleotide sequence ID" value="NZ_JAXCLW010000002.1"/>
</dbReference>
<reference evidence="5 6" key="1">
    <citation type="journal article" date="2016" name="Antonie Van Leeuwenhoek">
        <title>Dongia soli sp. nov., isolated from soil from Dokdo, Korea.</title>
        <authorList>
            <person name="Kim D.U."/>
            <person name="Lee H."/>
            <person name="Kim H."/>
            <person name="Kim S.G."/>
            <person name="Ka J.O."/>
        </authorList>
    </citation>
    <scope>NUCLEOTIDE SEQUENCE [LARGE SCALE GENOMIC DNA]</scope>
    <source>
        <strain evidence="5 6">D78</strain>
    </source>
</reference>
<dbReference type="Proteomes" id="UP001279642">
    <property type="component" value="Unassembled WGS sequence"/>
</dbReference>
<evidence type="ECO:0000313" key="6">
    <source>
        <dbReference type="Proteomes" id="UP001279642"/>
    </source>
</evidence>
<dbReference type="SUPFAM" id="SSF56784">
    <property type="entry name" value="HAD-like"/>
    <property type="match status" value="1"/>
</dbReference>
<keyword evidence="3" id="KW-1133">Transmembrane helix</keyword>
<feature type="transmembrane region" description="Helical" evidence="3">
    <location>
        <begin position="143"/>
        <end position="163"/>
    </location>
</feature>
<protein>
    <recommendedName>
        <fullName evidence="4">P-type ATPase A domain-containing protein</fullName>
    </recommendedName>
</protein>
<evidence type="ECO:0000256" key="1">
    <source>
        <dbReference type="ARBA" id="ARBA00022723"/>
    </source>
</evidence>
<dbReference type="EMBL" id="JAXCLW010000002">
    <property type="protein sequence ID" value="MDY0883050.1"/>
    <property type="molecule type" value="Genomic_DNA"/>
</dbReference>